<accession>A0A0C3RQX3</accession>
<feature type="domain" description="Tyrosinase copper-binding" evidence="8">
    <location>
        <begin position="100"/>
        <end position="117"/>
    </location>
</feature>
<dbReference type="PRINTS" id="PR00092">
    <property type="entry name" value="TYROSINASE"/>
</dbReference>
<comment type="similarity">
    <text evidence="1">Belongs to the tyrosinase family.</text>
</comment>
<evidence type="ECO:0000256" key="6">
    <source>
        <dbReference type="ARBA" id="ARBA00048233"/>
    </source>
</evidence>
<evidence type="ECO:0000256" key="4">
    <source>
        <dbReference type="ARBA" id="ARBA00023008"/>
    </source>
</evidence>
<comment type="catalytic activity">
    <reaction evidence="6">
        <text>2 L-dopa + O2 = 2 L-dopaquinone + 2 H2O</text>
        <dbReference type="Rhea" id="RHEA:34287"/>
        <dbReference type="ChEBI" id="CHEBI:15377"/>
        <dbReference type="ChEBI" id="CHEBI:15379"/>
        <dbReference type="ChEBI" id="CHEBI:57504"/>
        <dbReference type="ChEBI" id="CHEBI:57924"/>
        <dbReference type="EC" id="1.14.18.1"/>
    </reaction>
</comment>
<dbReference type="Gene3D" id="1.10.1280.10">
    <property type="entry name" value="Di-copper center containing domain from catechol oxidase"/>
    <property type="match status" value="1"/>
</dbReference>
<dbReference type="SUPFAM" id="SSF48056">
    <property type="entry name" value="Di-copper centre-containing domain"/>
    <property type="match status" value="1"/>
</dbReference>
<evidence type="ECO:0000259" key="8">
    <source>
        <dbReference type="PROSITE" id="PS00497"/>
    </source>
</evidence>
<dbReference type="Pfam" id="PF00264">
    <property type="entry name" value="Tyrosinase"/>
    <property type="match status" value="1"/>
</dbReference>
<dbReference type="PANTHER" id="PTHR11474:SF76">
    <property type="entry name" value="SHKT DOMAIN-CONTAINING PROTEIN"/>
    <property type="match status" value="1"/>
</dbReference>
<dbReference type="OrthoDB" id="6132182at2759"/>
<evidence type="ECO:0000256" key="3">
    <source>
        <dbReference type="ARBA" id="ARBA00022723"/>
    </source>
</evidence>
<keyword evidence="3" id="KW-0479">Metal-binding</keyword>
<proteinExistence type="inferred from homology"/>
<evidence type="ECO:0000313" key="10">
    <source>
        <dbReference type="EMBL" id="KIP02301.1"/>
    </source>
</evidence>
<name>A0A0C3RQX3_PHLG1</name>
<organism evidence="10 11">
    <name type="scientific">Phlebiopsis gigantea (strain 11061_1 CR5-6)</name>
    <name type="common">White-rot fungus</name>
    <name type="synonym">Peniophora gigantea</name>
    <dbReference type="NCBI Taxonomy" id="745531"/>
    <lineage>
        <taxon>Eukaryota</taxon>
        <taxon>Fungi</taxon>
        <taxon>Dikarya</taxon>
        <taxon>Basidiomycota</taxon>
        <taxon>Agaricomycotina</taxon>
        <taxon>Agaricomycetes</taxon>
        <taxon>Polyporales</taxon>
        <taxon>Phanerochaetaceae</taxon>
        <taxon>Phlebiopsis</taxon>
    </lineage>
</organism>
<dbReference type="PROSITE" id="PS00498">
    <property type="entry name" value="TYROSINASE_2"/>
    <property type="match status" value="1"/>
</dbReference>
<gene>
    <name evidence="10" type="ORF">PHLGIDRAFT_299779</name>
</gene>
<dbReference type="InterPro" id="IPR002227">
    <property type="entry name" value="Tyrosinase_Cu-bd"/>
</dbReference>
<evidence type="ECO:0000256" key="2">
    <source>
        <dbReference type="ARBA" id="ARBA00011906"/>
    </source>
</evidence>
<dbReference type="InterPro" id="IPR008922">
    <property type="entry name" value="Di-copper_centre_dom_sf"/>
</dbReference>
<dbReference type="STRING" id="745531.A0A0C3RQX3"/>
<evidence type="ECO:0000313" key="11">
    <source>
        <dbReference type="Proteomes" id="UP000053257"/>
    </source>
</evidence>
<dbReference type="PANTHER" id="PTHR11474">
    <property type="entry name" value="TYROSINASE FAMILY MEMBER"/>
    <property type="match status" value="1"/>
</dbReference>
<dbReference type="Proteomes" id="UP000053257">
    <property type="component" value="Unassembled WGS sequence"/>
</dbReference>
<feature type="domain" description="Tyrosinase copper-binding" evidence="9">
    <location>
        <begin position="342"/>
        <end position="353"/>
    </location>
</feature>
<dbReference type="PROSITE" id="PS00497">
    <property type="entry name" value="TYROSINASE_1"/>
    <property type="match status" value="1"/>
</dbReference>
<evidence type="ECO:0000256" key="5">
    <source>
        <dbReference type="ARBA" id="ARBA00023101"/>
    </source>
</evidence>
<dbReference type="GO" id="GO:0004503">
    <property type="term" value="F:tyrosinase activity"/>
    <property type="evidence" value="ECO:0007669"/>
    <property type="project" value="UniProtKB-EC"/>
</dbReference>
<comment type="catalytic activity">
    <reaction evidence="7">
        <text>L-tyrosine + O2 = L-dopaquinone + H2O</text>
        <dbReference type="Rhea" id="RHEA:18117"/>
        <dbReference type="ChEBI" id="CHEBI:15377"/>
        <dbReference type="ChEBI" id="CHEBI:15379"/>
        <dbReference type="ChEBI" id="CHEBI:57924"/>
        <dbReference type="ChEBI" id="CHEBI:58315"/>
        <dbReference type="EC" id="1.14.18.1"/>
    </reaction>
</comment>
<dbReference type="HOGENOM" id="CLU_013691_3_2_1"/>
<dbReference type="EMBL" id="KN840685">
    <property type="protein sequence ID" value="KIP02301.1"/>
    <property type="molecule type" value="Genomic_DNA"/>
</dbReference>
<dbReference type="EC" id="1.14.18.1" evidence="2"/>
<dbReference type="AlphaFoldDB" id="A0A0C3RQX3"/>
<dbReference type="GO" id="GO:0042438">
    <property type="term" value="P:melanin biosynthetic process"/>
    <property type="evidence" value="ECO:0007669"/>
    <property type="project" value="UniProtKB-KW"/>
</dbReference>
<evidence type="ECO:0000259" key="9">
    <source>
        <dbReference type="PROSITE" id="PS00498"/>
    </source>
</evidence>
<dbReference type="GO" id="GO:0046872">
    <property type="term" value="F:metal ion binding"/>
    <property type="evidence" value="ECO:0007669"/>
    <property type="project" value="UniProtKB-KW"/>
</dbReference>
<keyword evidence="5" id="KW-0470">Melanin biosynthesis</keyword>
<dbReference type="InterPro" id="IPR050316">
    <property type="entry name" value="Tyrosinase/Hemocyanin"/>
</dbReference>
<reference evidence="10 11" key="1">
    <citation type="journal article" date="2014" name="PLoS Genet.">
        <title>Analysis of the Phlebiopsis gigantea genome, transcriptome and secretome provides insight into its pioneer colonization strategies of wood.</title>
        <authorList>
            <person name="Hori C."/>
            <person name="Ishida T."/>
            <person name="Igarashi K."/>
            <person name="Samejima M."/>
            <person name="Suzuki H."/>
            <person name="Master E."/>
            <person name="Ferreira P."/>
            <person name="Ruiz-Duenas F.J."/>
            <person name="Held B."/>
            <person name="Canessa P."/>
            <person name="Larrondo L.F."/>
            <person name="Schmoll M."/>
            <person name="Druzhinina I.S."/>
            <person name="Kubicek C.P."/>
            <person name="Gaskell J.A."/>
            <person name="Kersten P."/>
            <person name="St John F."/>
            <person name="Glasner J."/>
            <person name="Sabat G."/>
            <person name="Splinter BonDurant S."/>
            <person name="Syed K."/>
            <person name="Yadav J."/>
            <person name="Mgbeahuruike A.C."/>
            <person name="Kovalchuk A."/>
            <person name="Asiegbu F.O."/>
            <person name="Lackner G."/>
            <person name="Hoffmeister D."/>
            <person name="Rencoret J."/>
            <person name="Gutierrez A."/>
            <person name="Sun H."/>
            <person name="Lindquist E."/>
            <person name="Barry K."/>
            <person name="Riley R."/>
            <person name="Grigoriev I.V."/>
            <person name="Henrissat B."/>
            <person name="Kues U."/>
            <person name="Berka R.M."/>
            <person name="Martinez A.T."/>
            <person name="Covert S.F."/>
            <person name="Blanchette R.A."/>
            <person name="Cullen D."/>
        </authorList>
    </citation>
    <scope>NUCLEOTIDE SEQUENCE [LARGE SCALE GENOMIC DNA]</scope>
    <source>
        <strain evidence="10 11">11061_1 CR5-6</strain>
    </source>
</reference>
<keyword evidence="4" id="KW-0186">Copper</keyword>
<evidence type="ECO:0000256" key="7">
    <source>
        <dbReference type="ARBA" id="ARBA00048881"/>
    </source>
</evidence>
<sequence length="726" mass="81007">MSAPPAQFPYIVTGCTTPYNGKDTWPRLEINDLAKDELQFSLFIQAMKNLQAEGYTPIPASWKEIAGIHGVPWAKWAGDPDGPDGPEHSGGNQWDGYCYHSCVLFPTWHRVVLLFLEQAVSAEAQAIASKYTYVTPEEQEEWRKAALTLRFPYWDWSAPRVEFEGMPKILTYENLRLLGPGGTTLRVKNPLRGYTYESPPDDAPSSDYKGDMRTYFSEWKRTVRWATSKNDPSDDYMALDTALKKGLSIDVLNSNLSPGKADYRPISVNREKLIRVFSFPPEVDNKDQEVACWDYFASTRPQSTLPSDIAKFVSSVEEPHNNIHDDIGGNGNMSSLEMAGYDPIFFLHHCNIDRLYALWEYVYPDYWMGKDGYAVDKDTRKQFEDRSGTYQGKPGAAITESTGLAPFRTSAGEYWTSNEVRGLTPAAPVKKYYSYPPVKVIYEKRHGWFDTLDDVPVTIDVTKPCTLDERKQYIAALQYHFGARPTLLLGPGPALPPIFRGVPAEEIPQLPGGRAVEGTRDFVVVVSLPQFAFRGSHRLELYLGGVYVGDVSVFSRTKPEKCKNCASNIASGTAVVRGVVGLPHSVVVQVLEKADANKDTTTEEEIAQILKDNLVGRIVRPDRTLLAHGESGFVTGPGPDDQTQWINQRSIGLGTYALQQSRQTISIAHYPVLPNKNEPTLEIHSARVVVSENEFVPPVRTDVISHGAALGGEWRRWHAGADSDSD</sequence>
<keyword evidence="11" id="KW-1185">Reference proteome</keyword>
<protein>
    <recommendedName>
        <fullName evidence="2">tyrosinase</fullName>
        <ecNumber evidence="2">1.14.18.1</ecNumber>
    </recommendedName>
</protein>
<evidence type="ECO:0000256" key="1">
    <source>
        <dbReference type="ARBA" id="ARBA00009928"/>
    </source>
</evidence>